<name>A0A511D7K8_9PSEU</name>
<proteinExistence type="predicted"/>
<protein>
    <submittedName>
        <fullName evidence="2">Uncharacterized protein</fullName>
    </submittedName>
</protein>
<organism evidence="2 3">
    <name type="scientific">Pseudonocardia asaccharolytica DSM 44247 = NBRC 16224</name>
    <dbReference type="NCBI Taxonomy" id="1123024"/>
    <lineage>
        <taxon>Bacteria</taxon>
        <taxon>Bacillati</taxon>
        <taxon>Actinomycetota</taxon>
        <taxon>Actinomycetes</taxon>
        <taxon>Pseudonocardiales</taxon>
        <taxon>Pseudonocardiaceae</taxon>
        <taxon>Pseudonocardia</taxon>
    </lineage>
</organism>
<comment type="caution">
    <text evidence="2">The sequence shown here is derived from an EMBL/GenBank/DDBJ whole genome shotgun (WGS) entry which is preliminary data.</text>
</comment>
<accession>A0A511D7K8</accession>
<reference evidence="2 3" key="1">
    <citation type="submission" date="2019-07" db="EMBL/GenBank/DDBJ databases">
        <title>Whole genome shotgun sequence of Pseudonocardia asaccharolytica NBRC 16224.</title>
        <authorList>
            <person name="Hosoyama A."/>
            <person name="Uohara A."/>
            <person name="Ohji S."/>
            <person name="Ichikawa N."/>
        </authorList>
    </citation>
    <scope>NUCLEOTIDE SEQUENCE [LARGE SCALE GENOMIC DNA]</scope>
    <source>
        <strain evidence="2 3">NBRC 16224</strain>
    </source>
</reference>
<feature type="region of interest" description="Disordered" evidence="1">
    <location>
        <begin position="1"/>
        <end position="22"/>
    </location>
</feature>
<dbReference type="STRING" id="1123024.GCA_000423625_04806"/>
<gene>
    <name evidence="2" type="ORF">PA7_42400</name>
</gene>
<dbReference type="AlphaFoldDB" id="A0A511D7K8"/>
<dbReference type="Proteomes" id="UP000321328">
    <property type="component" value="Unassembled WGS sequence"/>
</dbReference>
<evidence type="ECO:0000313" key="2">
    <source>
        <dbReference type="EMBL" id="GEL20403.1"/>
    </source>
</evidence>
<keyword evidence="3" id="KW-1185">Reference proteome</keyword>
<sequence>MSRESCCPPPQPLDPDDTSSGLVSTRLDAAQRFALYRRLLAPRALLGYGLLQVNPVAAHNFLGDPEADARNDAVVEAPRAALRRCRARAAGARYRLLRDAVPAVGHRPAPPDPRPQLRGRTTSALILDTVRAFLVGRPLPVAPYEGDAPPSDYEGPP</sequence>
<evidence type="ECO:0000256" key="1">
    <source>
        <dbReference type="SAM" id="MobiDB-lite"/>
    </source>
</evidence>
<evidence type="ECO:0000313" key="3">
    <source>
        <dbReference type="Proteomes" id="UP000321328"/>
    </source>
</evidence>
<dbReference type="EMBL" id="BJVI01000070">
    <property type="protein sequence ID" value="GEL20403.1"/>
    <property type="molecule type" value="Genomic_DNA"/>
</dbReference>